<dbReference type="OrthoDB" id="2433005at2759"/>
<dbReference type="AlphaFoldDB" id="A0A4Y2CA30"/>
<protein>
    <submittedName>
        <fullName evidence="1">Uncharacterized protein</fullName>
    </submittedName>
</protein>
<name>A0A4Y2CA30_ARAVE</name>
<keyword evidence="2" id="KW-1185">Reference proteome</keyword>
<evidence type="ECO:0000313" key="2">
    <source>
        <dbReference type="Proteomes" id="UP000499080"/>
    </source>
</evidence>
<accession>A0A4Y2CA30</accession>
<dbReference type="EMBL" id="BGPR01000167">
    <property type="protein sequence ID" value="GBM01292.1"/>
    <property type="molecule type" value="Genomic_DNA"/>
</dbReference>
<comment type="caution">
    <text evidence="1">The sequence shown here is derived from an EMBL/GenBank/DDBJ whole genome shotgun (WGS) entry which is preliminary data.</text>
</comment>
<organism evidence="1 2">
    <name type="scientific">Araneus ventricosus</name>
    <name type="common">Orbweaver spider</name>
    <name type="synonym">Epeira ventricosa</name>
    <dbReference type="NCBI Taxonomy" id="182803"/>
    <lineage>
        <taxon>Eukaryota</taxon>
        <taxon>Metazoa</taxon>
        <taxon>Ecdysozoa</taxon>
        <taxon>Arthropoda</taxon>
        <taxon>Chelicerata</taxon>
        <taxon>Arachnida</taxon>
        <taxon>Araneae</taxon>
        <taxon>Araneomorphae</taxon>
        <taxon>Entelegynae</taxon>
        <taxon>Araneoidea</taxon>
        <taxon>Araneidae</taxon>
        <taxon>Araneus</taxon>
    </lineage>
</organism>
<reference evidence="1 2" key="1">
    <citation type="journal article" date="2019" name="Sci. Rep.">
        <title>Orb-weaving spider Araneus ventricosus genome elucidates the spidroin gene catalogue.</title>
        <authorList>
            <person name="Kono N."/>
            <person name="Nakamura H."/>
            <person name="Ohtoshi R."/>
            <person name="Moran D.A.P."/>
            <person name="Shinohara A."/>
            <person name="Yoshida Y."/>
            <person name="Fujiwara M."/>
            <person name="Mori M."/>
            <person name="Tomita M."/>
            <person name="Arakawa K."/>
        </authorList>
    </citation>
    <scope>NUCLEOTIDE SEQUENCE [LARGE SCALE GENOMIC DNA]</scope>
</reference>
<sequence length="107" mass="12653">MAIIAFTENVEFADWVDEDDIDIRGLTIPEDESDVKMPVYSMNEHMSSPWKEKSLFNIFTFHFETTRGPHREASELRSDDEDDTWVDTFLSELSHHINDRTLDHRFC</sequence>
<proteinExistence type="predicted"/>
<gene>
    <name evidence="1" type="ORF">AVEN_170343_1</name>
</gene>
<dbReference type="Proteomes" id="UP000499080">
    <property type="component" value="Unassembled WGS sequence"/>
</dbReference>
<evidence type="ECO:0000313" key="1">
    <source>
        <dbReference type="EMBL" id="GBM01292.1"/>
    </source>
</evidence>